<proteinExistence type="predicted"/>
<evidence type="ECO:0000313" key="2">
    <source>
        <dbReference type="EMBL" id="EGW00002.1"/>
    </source>
</evidence>
<feature type="region of interest" description="Disordered" evidence="1">
    <location>
        <begin position="133"/>
        <end position="195"/>
    </location>
</feature>
<dbReference type="Proteomes" id="UP000001075">
    <property type="component" value="Unassembled WGS sequence"/>
</dbReference>
<gene>
    <name evidence="2" type="ORF">I79_005927</name>
</gene>
<dbReference type="InParanoid" id="G3H6G8"/>
<feature type="compositionally biased region" description="Gly residues" evidence="1">
    <location>
        <begin position="93"/>
        <end position="110"/>
    </location>
</feature>
<feature type="compositionally biased region" description="Basic and acidic residues" evidence="1">
    <location>
        <begin position="175"/>
        <end position="186"/>
    </location>
</feature>
<feature type="region of interest" description="Disordered" evidence="1">
    <location>
        <begin position="76"/>
        <end position="118"/>
    </location>
</feature>
<evidence type="ECO:0000313" key="3">
    <source>
        <dbReference type="Proteomes" id="UP000001075"/>
    </source>
</evidence>
<dbReference type="EMBL" id="JH000174">
    <property type="protein sequence ID" value="EGW00002.1"/>
    <property type="molecule type" value="Genomic_DNA"/>
</dbReference>
<feature type="region of interest" description="Disordered" evidence="1">
    <location>
        <begin position="1"/>
        <end position="62"/>
    </location>
</feature>
<name>G3H6G8_CRIGR</name>
<protein>
    <submittedName>
        <fullName evidence="2">Uncharacterized protein</fullName>
    </submittedName>
</protein>
<sequence>MGVLVPGRRQADSLQGLGRLSEDSEPLHASAPAGQRVAHTLSRSSPASLAPTDSAGLSPPTQVRLSCLGFPRQLGTAATAASRTRAGRDEGIPGSGMRGEAGTSGQGEPGQVGSRGVRARACVREPQIKMHVLGHRGGGRTKGAGCKVENAHREGAQNRRFAKCQGQTGRGGGRRLAEDQEQREEPTSPSKGRFG</sequence>
<reference evidence="3" key="1">
    <citation type="journal article" date="2011" name="Nat. Biotechnol.">
        <title>The genomic sequence of the Chinese hamster ovary (CHO)-K1 cell line.</title>
        <authorList>
            <person name="Xu X."/>
            <person name="Nagarajan H."/>
            <person name="Lewis N.E."/>
            <person name="Pan S."/>
            <person name="Cai Z."/>
            <person name="Liu X."/>
            <person name="Chen W."/>
            <person name="Xie M."/>
            <person name="Wang W."/>
            <person name="Hammond S."/>
            <person name="Andersen M.R."/>
            <person name="Neff N."/>
            <person name="Passarelli B."/>
            <person name="Koh W."/>
            <person name="Fan H.C."/>
            <person name="Wang J."/>
            <person name="Gui Y."/>
            <person name="Lee K.H."/>
            <person name="Betenbaugh M.J."/>
            <person name="Quake S.R."/>
            <person name="Famili I."/>
            <person name="Palsson B.O."/>
            <person name="Wang J."/>
        </authorList>
    </citation>
    <scope>NUCLEOTIDE SEQUENCE [LARGE SCALE GENOMIC DNA]</scope>
    <source>
        <strain evidence="3">CHO K1 cell line</strain>
    </source>
</reference>
<organism evidence="2 3">
    <name type="scientific">Cricetulus griseus</name>
    <name type="common">Chinese hamster</name>
    <name type="synonym">Cricetulus barabensis griseus</name>
    <dbReference type="NCBI Taxonomy" id="10029"/>
    <lineage>
        <taxon>Eukaryota</taxon>
        <taxon>Metazoa</taxon>
        <taxon>Chordata</taxon>
        <taxon>Craniata</taxon>
        <taxon>Vertebrata</taxon>
        <taxon>Euteleostomi</taxon>
        <taxon>Mammalia</taxon>
        <taxon>Eutheria</taxon>
        <taxon>Euarchontoglires</taxon>
        <taxon>Glires</taxon>
        <taxon>Rodentia</taxon>
        <taxon>Myomorpha</taxon>
        <taxon>Muroidea</taxon>
        <taxon>Cricetidae</taxon>
        <taxon>Cricetinae</taxon>
        <taxon>Cricetulus</taxon>
    </lineage>
</organism>
<dbReference type="AlphaFoldDB" id="G3H6G8"/>
<accession>G3H6G8</accession>
<evidence type="ECO:0000256" key="1">
    <source>
        <dbReference type="SAM" id="MobiDB-lite"/>
    </source>
</evidence>